<dbReference type="InterPro" id="IPR006558">
    <property type="entry name" value="LamG-like"/>
</dbReference>
<evidence type="ECO:0000256" key="5">
    <source>
        <dbReference type="ARBA" id="ARBA00023157"/>
    </source>
</evidence>
<dbReference type="NCBIfam" id="TIGR04183">
    <property type="entry name" value="Por_Secre_tail"/>
    <property type="match status" value="1"/>
</dbReference>
<sequence length="452" mass="48233">MRKLYTLLSLILISQIVSAQAALNLDGTDDHISSNYSGVTGSGERTVEAWIRTTANSIPGQGGQKVLVNWGSMTTGTRFTFCLLWNNAIRLEIGGSGLSGNTAVNDGTWHHVAATYKSGLVSLYVDGVLDTSGSLSGVNTSSGSFVIGRRVDGVNYFDGDIDEIRVWNTALTPSQLALKDSSEYCISPNNLVAYYKCNDGNPQANNSAISAIIDHSANGNNGSLQNFALAGSSSNFVASPVQGAGLNLALSINSCGPYTAPNGITYNTSGHYQDTINSPSGCDTIIDLNLNVTNLNSAANRISANQLEALESDTNAQFQWLNCNNNFSKISGATGKVFTFVQNGYYAVEVSLNGCVDTSACILVSNVGLQSFEDSEIQVYPNPATSKLQISVKAGDYNRYYLLDLQGRLILGGDLDLNGQSDISLPKVPDGIYLLRLEGKEQRTQKKLQVVH</sequence>
<feature type="signal peptide" evidence="6">
    <location>
        <begin position="1"/>
        <end position="21"/>
    </location>
</feature>
<evidence type="ECO:0000256" key="2">
    <source>
        <dbReference type="ARBA" id="ARBA00022723"/>
    </source>
</evidence>
<evidence type="ECO:0000256" key="4">
    <source>
        <dbReference type="ARBA" id="ARBA00022837"/>
    </source>
</evidence>
<keyword evidence="3 6" id="KW-0732">Signal</keyword>
<reference evidence="8 9" key="1">
    <citation type="submission" date="2020-08" db="EMBL/GenBank/DDBJ databases">
        <title>Croceimicrobium hydrocarbonivorans gen. nov., sp. nov., a novel marine bacterium isolated from a bacterial consortium that degrades polyethylene terephthalate.</title>
        <authorList>
            <person name="Liu R."/>
        </authorList>
    </citation>
    <scope>NUCLEOTIDE SEQUENCE [LARGE SCALE GENOMIC DNA]</scope>
    <source>
        <strain evidence="8 9">A20-9</strain>
    </source>
</reference>
<keyword evidence="9" id="KW-1185">Reference proteome</keyword>
<dbReference type="SMART" id="SM00560">
    <property type="entry name" value="LamGL"/>
    <property type="match status" value="1"/>
</dbReference>
<accession>A0A7H0VBE9</accession>
<name>A0A7H0VBE9_9FLAO</name>
<protein>
    <submittedName>
        <fullName evidence="8">T9SS type A sorting domain-containing protein</fullName>
    </submittedName>
</protein>
<feature type="domain" description="LamG-like jellyroll fold" evidence="7">
    <location>
        <begin position="43"/>
        <end position="174"/>
    </location>
</feature>
<dbReference type="InterPro" id="IPR051360">
    <property type="entry name" value="Neuronal_Pentraxin_Related"/>
</dbReference>
<dbReference type="Pfam" id="PF13385">
    <property type="entry name" value="Laminin_G_3"/>
    <property type="match status" value="1"/>
</dbReference>
<evidence type="ECO:0000256" key="6">
    <source>
        <dbReference type="SAM" id="SignalP"/>
    </source>
</evidence>
<keyword evidence="2" id="KW-0479">Metal-binding</keyword>
<dbReference type="InterPro" id="IPR013320">
    <property type="entry name" value="ConA-like_dom_sf"/>
</dbReference>
<proteinExistence type="predicted"/>
<dbReference type="AlphaFoldDB" id="A0A7H0VBE9"/>
<dbReference type="PANTHER" id="PTHR19277:SF125">
    <property type="entry name" value="B6"/>
    <property type="match status" value="1"/>
</dbReference>
<dbReference type="InterPro" id="IPR026444">
    <property type="entry name" value="Secre_tail"/>
</dbReference>
<dbReference type="KEGG" id="chyd:H4K34_11735"/>
<evidence type="ECO:0000256" key="3">
    <source>
        <dbReference type="ARBA" id="ARBA00022729"/>
    </source>
</evidence>
<dbReference type="EMBL" id="CP060139">
    <property type="protein sequence ID" value="QNR23047.1"/>
    <property type="molecule type" value="Genomic_DNA"/>
</dbReference>
<feature type="chain" id="PRO_5028851696" evidence="6">
    <location>
        <begin position="22"/>
        <end position="452"/>
    </location>
</feature>
<keyword evidence="5" id="KW-1015">Disulfide bond</keyword>
<dbReference type="PANTHER" id="PTHR19277">
    <property type="entry name" value="PENTRAXIN"/>
    <property type="match status" value="1"/>
</dbReference>
<dbReference type="Pfam" id="PF18962">
    <property type="entry name" value="Por_Secre_tail"/>
    <property type="match status" value="1"/>
</dbReference>
<evidence type="ECO:0000256" key="1">
    <source>
        <dbReference type="ARBA" id="ARBA00001913"/>
    </source>
</evidence>
<organism evidence="8 9">
    <name type="scientific">Croceimicrobium hydrocarbonivorans</name>
    <dbReference type="NCBI Taxonomy" id="2761580"/>
    <lineage>
        <taxon>Bacteria</taxon>
        <taxon>Pseudomonadati</taxon>
        <taxon>Bacteroidota</taxon>
        <taxon>Flavobacteriia</taxon>
        <taxon>Flavobacteriales</taxon>
        <taxon>Owenweeksiaceae</taxon>
        <taxon>Croceimicrobium</taxon>
    </lineage>
</organism>
<evidence type="ECO:0000259" key="7">
    <source>
        <dbReference type="SMART" id="SM00560"/>
    </source>
</evidence>
<dbReference type="RefSeq" id="WP_210757584.1">
    <property type="nucleotide sequence ID" value="NZ_CP060139.1"/>
</dbReference>
<comment type="cofactor">
    <cofactor evidence="1">
        <name>Ca(2+)</name>
        <dbReference type="ChEBI" id="CHEBI:29108"/>
    </cofactor>
</comment>
<keyword evidence="4" id="KW-0106">Calcium</keyword>
<dbReference type="SUPFAM" id="SSF49899">
    <property type="entry name" value="Concanavalin A-like lectins/glucanases"/>
    <property type="match status" value="1"/>
</dbReference>
<dbReference type="GO" id="GO:0005975">
    <property type="term" value="P:carbohydrate metabolic process"/>
    <property type="evidence" value="ECO:0007669"/>
    <property type="project" value="UniProtKB-ARBA"/>
</dbReference>
<evidence type="ECO:0000313" key="8">
    <source>
        <dbReference type="EMBL" id="QNR23047.1"/>
    </source>
</evidence>
<gene>
    <name evidence="8" type="ORF">H4K34_11735</name>
</gene>
<evidence type="ECO:0000313" key="9">
    <source>
        <dbReference type="Proteomes" id="UP000516305"/>
    </source>
</evidence>
<dbReference type="GO" id="GO:0046872">
    <property type="term" value="F:metal ion binding"/>
    <property type="evidence" value="ECO:0007669"/>
    <property type="project" value="UniProtKB-KW"/>
</dbReference>
<dbReference type="GO" id="GO:0004553">
    <property type="term" value="F:hydrolase activity, hydrolyzing O-glycosyl compounds"/>
    <property type="evidence" value="ECO:0007669"/>
    <property type="project" value="UniProtKB-ARBA"/>
</dbReference>
<dbReference type="Gene3D" id="2.60.120.200">
    <property type="match status" value="1"/>
</dbReference>
<dbReference type="Proteomes" id="UP000516305">
    <property type="component" value="Chromosome"/>
</dbReference>